<proteinExistence type="predicted"/>
<name>A0A9P5PCT6_9AGAR</name>
<sequence length="215" mass="24020">MSDSENGEREAEFTDRNADIPPKLQARLNSWIIKKPKSQFSVYGPLNAYLQGVKFPADDFIVKPQPRLRQEDETPANNFWGGQEPNSDNSGSEDAHSAASYDSQGAAVVDEKGKFPDFTICQYGDNSNNIIRIVVEIASEGSSSAQAFLQLRDYMNLLGDRWEEKVLGIVWVGTSVALIHNGRNKRFPAHAKEWFSFEDGNLVSALDDMLKFCLP</sequence>
<reference evidence="2" key="1">
    <citation type="submission" date="2020-11" db="EMBL/GenBank/DDBJ databases">
        <authorList>
            <consortium name="DOE Joint Genome Institute"/>
            <person name="Ahrendt S."/>
            <person name="Riley R."/>
            <person name="Andreopoulos W."/>
            <person name="Labutti K."/>
            <person name="Pangilinan J."/>
            <person name="Ruiz-Duenas F.J."/>
            <person name="Barrasa J.M."/>
            <person name="Sanchez-Garcia M."/>
            <person name="Camarero S."/>
            <person name="Miyauchi S."/>
            <person name="Serrano A."/>
            <person name="Linde D."/>
            <person name="Babiker R."/>
            <person name="Drula E."/>
            <person name="Ayuso-Fernandez I."/>
            <person name="Pacheco R."/>
            <person name="Padilla G."/>
            <person name="Ferreira P."/>
            <person name="Barriuso J."/>
            <person name="Kellner H."/>
            <person name="Castanera R."/>
            <person name="Alfaro M."/>
            <person name="Ramirez L."/>
            <person name="Pisabarro A.G."/>
            <person name="Kuo A."/>
            <person name="Tritt A."/>
            <person name="Lipzen A."/>
            <person name="He G."/>
            <person name="Yan M."/>
            <person name="Ng V."/>
            <person name="Cullen D."/>
            <person name="Martin F."/>
            <person name="Rosso M.-N."/>
            <person name="Henrissat B."/>
            <person name="Hibbett D."/>
            <person name="Martinez A.T."/>
            <person name="Grigoriev I.V."/>
        </authorList>
    </citation>
    <scope>NUCLEOTIDE SEQUENCE</scope>
    <source>
        <strain evidence="2">AH 40177</strain>
    </source>
</reference>
<feature type="region of interest" description="Disordered" evidence="1">
    <location>
        <begin position="68"/>
        <end position="103"/>
    </location>
</feature>
<organism evidence="2 3">
    <name type="scientific">Rhodocollybia butyracea</name>
    <dbReference type="NCBI Taxonomy" id="206335"/>
    <lineage>
        <taxon>Eukaryota</taxon>
        <taxon>Fungi</taxon>
        <taxon>Dikarya</taxon>
        <taxon>Basidiomycota</taxon>
        <taxon>Agaricomycotina</taxon>
        <taxon>Agaricomycetes</taxon>
        <taxon>Agaricomycetidae</taxon>
        <taxon>Agaricales</taxon>
        <taxon>Marasmiineae</taxon>
        <taxon>Omphalotaceae</taxon>
        <taxon>Rhodocollybia</taxon>
    </lineage>
</organism>
<dbReference type="OrthoDB" id="2977433at2759"/>
<feature type="compositionally biased region" description="Basic and acidic residues" evidence="1">
    <location>
        <begin position="1"/>
        <end position="18"/>
    </location>
</feature>
<feature type="region of interest" description="Disordered" evidence="1">
    <location>
        <begin position="1"/>
        <end position="21"/>
    </location>
</feature>
<evidence type="ECO:0000313" key="2">
    <source>
        <dbReference type="EMBL" id="KAF9062766.1"/>
    </source>
</evidence>
<accession>A0A9P5PCT6</accession>
<keyword evidence="3" id="KW-1185">Reference proteome</keyword>
<dbReference type="AlphaFoldDB" id="A0A9P5PCT6"/>
<dbReference type="Proteomes" id="UP000772434">
    <property type="component" value="Unassembled WGS sequence"/>
</dbReference>
<protein>
    <submittedName>
        <fullName evidence="2">Uncharacterized protein</fullName>
    </submittedName>
</protein>
<comment type="caution">
    <text evidence="2">The sequence shown here is derived from an EMBL/GenBank/DDBJ whole genome shotgun (WGS) entry which is preliminary data.</text>
</comment>
<gene>
    <name evidence="2" type="ORF">BDP27DRAFT_1336187</name>
</gene>
<evidence type="ECO:0000313" key="3">
    <source>
        <dbReference type="Proteomes" id="UP000772434"/>
    </source>
</evidence>
<dbReference type="EMBL" id="JADNRY010000163">
    <property type="protein sequence ID" value="KAF9062766.1"/>
    <property type="molecule type" value="Genomic_DNA"/>
</dbReference>
<evidence type="ECO:0000256" key="1">
    <source>
        <dbReference type="SAM" id="MobiDB-lite"/>
    </source>
</evidence>